<protein>
    <recommendedName>
        <fullName evidence="1">Iodothyronine deiodinase</fullName>
    </recommendedName>
</protein>
<gene>
    <name evidence="2" type="ORF">PEVE_00033972</name>
</gene>
<comment type="similarity">
    <text evidence="1">Belongs to the iodothyronine deiodinase family.</text>
</comment>
<keyword evidence="1" id="KW-0893">Thyroid hormones biosynthesis</keyword>
<reference evidence="2 3" key="1">
    <citation type="submission" date="2022-05" db="EMBL/GenBank/DDBJ databases">
        <authorList>
            <consortium name="Genoscope - CEA"/>
            <person name="William W."/>
        </authorList>
    </citation>
    <scope>NUCLEOTIDE SEQUENCE [LARGE SCALE GENOMIC DNA]</scope>
</reference>
<dbReference type="Proteomes" id="UP001159427">
    <property type="component" value="Unassembled WGS sequence"/>
</dbReference>
<accession>A0ABN8MJP9</accession>
<name>A0ABN8MJP9_9CNID</name>
<evidence type="ECO:0000256" key="1">
    <source>
        <dbReference type="RuleBase" id="RU000676"/>
    </source>
</evidence>
<keyword evidence="1" id="KW-0712">Selenocysteine</keyword>
<sequence>FIPLCTKLLQKVFLKWSKCRVQPEDFWPTMFSSEMENTLRYVLWRDMTKRVRPGGLAINVPLVGLDGKNKMLLDFQKKFSRICRVFQQEVDFLLLYIEEAHPTDGWAFENNYNIPQHRTTQERCQAAKLLQAQCPAVEVQVAVDTMWNTANAVYGAIPERLYIIKDSTVLYQGGVGPFRYDLSEMQNCLSHMITGGDIKFK</sequence>
<dbReference type="EMBL" id="CALNXI010000509">
    <property type="protein sequence ID" value="CAH3028409.1"/>
    <property type="molecule type" value="Genomic_DNA"/>
</dbReference>
<keyword evidence="1" id="KW-0560">Oxidoreductase</keyword>
<organism evidence="2 3">
    <name type="scientific">Porites evermanni</name>
    <dbReference type="NCBI Taxonomy" id="104178"/>
    <lineage>
        <taxon>Eukaryota</taxon>
        <taxon>Metazoa</taxon>
        <taxon>Cnidaria</taxon>
        <taxon>Anthozoa</taxon>
        <taxon>Hexacorallia</taxon>
        <taxon>Scleractinia</taxon>
        <taxon>Fungiina</taxon>
        <taxon>Poritidae</taxon>
        <taxon>Porites</taxon>
    </lineage>
</organism>
<dbReference type="PANTHER" id="PTHR11781">
    <property type="entry name" value="IODOTHYRONINE DEIODINASE"/>
    <property type="match status" value="1"/>
</dbReference>
<keyword evidence="3" id="KW-1185">Reference proteome</keyword>
<evidence type="ECO:0000313" key="2">
    <source>
        <dbReference type="EMBL" id="CAH3028409.1"/>
    </source>
</evidence>
<proteinExistence type="inferred from homology"/>
<comment type="caution">
    <text evidence="2">The sequence shown here is derived from an EMBL/GenBank/DDBJ whole genome shotgun (WGS) entry which is preliminary data.</text>
</comment>
<feature type="non-terminal residue" evidence="2">
    <location>
        <position position="1"/>
    </location>
</feature>
<comment type="function">
    <text evidence="1">Responsible for the deiodination of T4 (3,5,3',5'-tetraiodothyronine).</text>
</comment>
<evidence type="ECO:0000313" key="3">
    <source>
        <dbReference type="Proteomes" id="UP001159427"/>
    </source>
</evidence>
<dbReference type="PANTHER" id="PTHR11781:SF24">
    <property type="entry name" value="IODOTHYRONINE DEIODINASE"/>
    <property type="match status" value="1"/>
</dbReference>
<dbReference type="InterPro" id="IPR000643">
    <property type="entry name" value="Iodothyronine_deiodinase"/>
</dbReference>
<dbReference type="Gene3D" id="3.40.30.10">
    <property type="entry name" value="Glutaredoxin"/>
    <property type="match status" value="1"/>
</dbReference>
<dbReference type="Pfam" id="PF00837">
    <property type="entry name" value="T4_deiodinase"/>
    <property type="match status" value="1"/>
</dbReference>